<evidence type="ECO:0000256" key="4">
    <source>
        <dbReference type="ARBA" id="ARBA00023125"/>
    </source>
</evidence>
<sequence length="695" mass="76863">MDKMSETLPSSSREMRNRAEKQRRDKLNAYISELYSLVPSAAAAPRKLDKTSTLRLSANFLRIHQNVDLRMKPYNRWNALAGHSILEKLDSFLLVVSCCSGKIIYVTDRVEKLLGHAQVDMMGYQLSCFVHQADQDAIEKRLSAFAAQVAANPDASDSADGQVYSFECRLAGRQLSRGEPTVYERVSVSGTFRGPRRRRDWADLKSSDRSVATVQQHNDYSEPLFIGLVRILQTPNTLPPLTIMQAVQDEYITQHTTGGTIIQTDHRIAIIAGYLSGEVTGMSAYDYVYSEDLEYTLKAQSLMLTRSEGMVTYRLKTSTGRLIFLRSRGFIQYDENTKEIVSFFCINSLIDEEQGMKEMQEMRAMLDKLNIATVTPAIASSPTSTIEPVGAASTQEPLSRCVRASVGKPPPSFSSNGCHLANGSRVSGLPRSSIMPNGHNSLCISPSSELQYSPSGSSSSSFSEERCQSSTPHSLVSSPMEIPNLVAVSYPFAPIPFPWRPSTDCSPITTTSNGHVNTREVSKSPDVDQSDPLGEPGLLALTLDHQWETAPNSQSMIVQHNGPQSHQQSLVAVSPLQAHLLQSSPNDNIEPIRSTLKSPPSSTSCPVQPPHQYQEDALKISIPDRCPTNELSRNNCLNGYIIWPQKMSPKNRKENLILSYLDVDKHAYKQPEITGTADQHYYHSDLKVNAGTNSA</sequence>
<accession>A0ABQ9ZP94</accession>
<dbReference type="Pfam" id="PF00010">
    <property type="entry name" value="HLH"/>
    <property type="match status" value="1"/>
</dbReference>
<dbReference type="SMART" id="SM00353">
    <property type="entry name" value="HLH"/>
    <property type="match status" value="1"/>
</dbReference>
<dbReference type="InterPro" id="IPR036638">
    <property type="entry name" value="HLH_DNA-bd_sf"/>
</dbReference>
<feature type="compositionally biased region" description="Low complexity" evidence="7">
    <location>
        <begin position="446"/>
        <end position="462"/>
    </location>
</feature>
<evidence type="ECO:0000313" key="10">
    <source>
        <dbReference type="EMBL" id="KAK4014716.1"/>
    </source>
</evidence>
<evidence type="ECO:0000256" key="2">
    <source>
        <dbReference type="ARBA" id="ARBA00022737"/>
    </source>
</evidence>
<organism evidence="10 11">
    <name type="scientific">Daphnia magna</name>
    <dbReference type="NCBI Taxonomy" id="35525"/>
    <lineage>
        <taxon>Eukaryota</taxon>
        <taxon>Metazoa</taxon>
        <taxon>Ecdysozoa</taxon>
        <taxon>Arthropoda</taxon>
        <taxon>Crustacea</taxon>
        <taxon>Branchiopoda</taxon>
        <taxon>Diplostraca</taxon>
        <taxon>Cladocera</taxon>
        <taxon>Anomopoda</taxon>
        <taxon>Daphniidae</taxon>
        <taxon>Daphnia</taxon>
    </lineage>
</organism>
<reference evidence="10 11" key="1">
    <citation type="journal article" date="2023" name="Nucleic Acids Res.">
        <title>The hologenome of Daphnia magna reveals possible DNA methylation and microbiome-mediated evolution of the host genome.</title>
        <authorList>
            <person name="Chaturvedi A."/>
            <person name="Li X."/>
            <person name="Dhandapani V."/>
            <person name="Marshall H."/>
            <person name="Kissane S."/>
            <person name="Cuenca-Cambronero M."/>
            <person name="Asole G."/>
            <person name="Calvet F."/>
            <person name="Ruiz-Romero M."/>
            <person name="Marangio P."/>
            <person name="Guigo R."/>
            <person name="Rago D."/>
            <person name="Mirbahai L."/>
            <person name="Eastwood N."/>
            <person name="Colbourne J.K."/>
            <person name="Zhou J."/>
            <person name="Mallon E."/>
            <person name="Orsini L."/>
        </authorList>
    </citation>
    <scope>NUCLEOTIDE SEQUENCE [LARGE SCALE GENOMIC DNA]</scope>
    <source>
        <strain evidence="10">LRV0_1</strain>
    </source>
</reference>
<keyword evidence="11" id="KW-1185">Reference proteome</keyword>
<dbReference type="PANTHER" id="PTHR23042">
    <property type="entry name" value="CIRCADIAN PROTEIN CLOCK/ARNT/BMAL/PAS"/>
    <property type="match status" value="1"/>
</dbReference>
<dbReference type="CDD" id="cd00130">
    <property type="entry name" value="PAS"/>
    <property type="match status" value="2"/>
</dbReference>
<dbReference type="SUPFAM" id="SSF55785">
    <property type="entry name" value="PYP-like sensor domain (PAS domain)"/>
    <property type="match status" value="2"/>
</dbReference>
<comment type="caution">
    <text evidence="10">The sequence shown here is derived from an EMBL/GenBank/DDBJ whole genome shotgun (WGS) entry which is preliminary data.</text>
</comment>
<dbReference type="PROSITE" id="PS50112">
    <property type="entry name" value="PAS"/>
    <property type="match status" value="1"/>
</dbReference>
<keyword evidence="2" id="KW-0677">Repeat</keyword>
<dbReference type="PROSITE" id="PS50888">
    <property type="entry name" value="BHLH"/>
    <property type="match status" value="1"/>
</dbReference>
<protein>
    <recommendedName>
        <fullName evidence="12">Methoprene-tolerant</fullName>
    </recommendedName>
</protein>
<evidence type="ECO:0008006" key="12">
    <source>
        <dbReference type="Google" id="ProtNLM"/>
    </source>
</evidence>
<dbReference type="EMBL" id="JAOYFB010000004">
    <property type="protein sequence ID" value="KAK4014716.1"/>
    <property type="molecule type" value="Genomic_DNA"/>
</dbReference>
<dbReference type="CDD" id="cd11391">
    <property type="entry name" value="bHLH_PAS"/>
    <property type="match status" value="1"/>
</dbReference>
<proteinExistence type="predicted"/>
<dbReference type="InterPro" id="IPR001067">
    <property type="entry name" value="Nuc_translocat"/>
</dbReference>
<keyword evidence="4" id="KW-0238">DNA-binding</keyword>
<dbReference type="Pfam" id="PF00989">
    <property type="entry name" value="PAS"/>
    <property type="match status" value="1"/>
</dbReference>
<feature type="compositionally biased region" description="Basic and acidic residues" evidence="7">
    <location>
        <begin position="517"/>
        <end position="526"/>
    </location>
</feature>
<feature type="domain" description="BHLH" evidence="9">
    <location>
        <begin position="11"/>
        <end position="64"/>
    </location>
</feature>
<dbReference type="InterPro" id="IPR011598">
    <property type="entry name" value="bHLH_dom"/>
</dbReference>
<comment type="subcellular location">
    <subcellularLocation>
        <location evidence="1">Nucleus</location>
    </subcellularLocation>
</comment>
<feature type="region of interest" description="Disordered" evidence="7">
    <location>
        <begin position="446"/>
        <end position="476"/>
    </location>
</feature>
<keyword evidence="3" id="KW-0805">Transcription regulation</keyword>
<evidence type="ECO:0000256" key="3">
    <source>
        <dbReference type="ARBA" id="ARBA00023015"/>
    </source>
</evidence>
<evidence type="ECO:0000259" key="8">
    <source>
        <dbReference type="PROSITE" id="PS50112"/>
    </source>
</evidence>
<dbReference type="InterPro" id="IPR000014">
    <property type="entry name" value="PAS"/>
</dbReference>
<evidence type="ECO:0000256" key="5">
    <source>
        <dbReference type="ARBA" id="ARBA00023163"/>
    </source>
</evidence>
<evidence type="ECO:0000256" key="6">
    <source>
        <dbReference type="ARBA" id="ARBA00023242"/>
    </source>
</evidence>
<dbReference type="PRINTS" id="PR00785">
    <property type="entry name" value="NCTRNSLOCATR"/>
</dbReference>
<evidence type="ECO:0000313" key="11">
    <source>
        <dbReference type="Proteomes" id="UP001234178"/>
    </source>
</evidence>
<dbReference type="SUPFAM" id="SSF47459">
    <property type="entry name" value="HLH, helix-loop-helix DNA-binding domain"/>
    <property type="match status" value="1"/>
</dbReference>
<name>A0ABQ9ZP94_9CRUS</name>
<dbReference type="SMART" id="SM00091">
    <property type="entry name" value="PAS"/>
    <property type="match status" value="2"/>
</dbReference>
<feature type="region of interest" description="Disordered" evidence="7">
    <location>
        <begin position="1"/>
        <end position="21"/>
    </location>
</feature>
<feature type="region of interest" description="Disordered" evidence="7">
    <location>
        <begin position="511"/>
        <end position="531"/>
    </location>
</feature>
<dbReference type="InterPro" id="IPR035965">
    <property type="entry name" value="PAS-like_dom_sf"/>
</dbReference>
<dbReference type="InterPro" id="IPR013767">
    <property type="entry name" value="PAS_fold"/>
</dbReference>
<dbReference type="Gene3D" id="4.10.280.10">
    <property type="entry name" value="Helix-loop-helix DNA-binding domain"/>
    <property type="match status" value="1"/>
</dbReference>
<keyword evidence="6" id="KW-0539">Nucleus</keyword>
<gene>
    <name evidence="10" type="ORF">OUZ56_027225</name>
</gene>
<dbReference type="InterPro" id="IPR050933">
    <property type="entry name" value="Circadian_TF"/>
</dbReference>
<evidence type="ECO:0000256" key="7">
    <source>
        <dbReference type="SAM" id="MobiDB-lite"/>
    </source>
</evidence>
<evidence type="ECO:0000259" key="9">
    <source>
        <dbReference type="PROSITE" id="PS50888"/>
    </source>
</evidence>
<dbReference type="Pfam" id="PF14598">
    <property type="entry name" value="PAS_11"/>
    <property type="match status" value="1"/>
</dbReference>
<dbReference type="Gene3D" id="3.30.450.20">
    <property type="entry name" value="PAS domain"/>
    <property type="match status" value="2"/>
</dbReference>
<feature type="domain" description="PAS" evidence="8">
    <location>
        <begin position="85"/>
        <end position="142"/>
    </location>
</feature>
<evidence type="ECO:0000256" key="1">
    <source>
        <dbReference type="ARBA" id="ARBA00004123"/>
    </source>
</evidence>
<keyword evidence="5" id="KW-0804">Transcription</keyword>
<dbReference type="Proteomes" id="UP001234178">
    <property type="component" value="Unassembled WGS sequence"/>
</dbReference>